<reference evidence="2" key="1">
    <citation type="submission" date="2016-10" db="EMBL/GenBank/DDBJ databases">
        <authorList>
            <person name="Varghese N."/>
            <person name="Submissions S."/>
        </authorList>
    </citation>
    <scope>NUCLEOTIDE SEQUENCE [LARGE SCALE GENOMIC DNA]</scope>
    <source>
        <strain evidence="2">DSM 22427</strain>
    </source>
</reference>
<organism evidence="1 2">
    <name type="scientific">Halostagnicola kamekurae</name>
    <dbReference type="NCBI Taxonomy" id="619731"/>
    <lineage>
        <taxon>Archaea</taxon>
        <taxon>Methanobacteriati</taxon>
        <taxon>Methanobacteriota</taxon>
        <taxon>Stenosarchaea group</taxon>
        <taxon>Halobacteria</taxon>
        <taxon>Halobacteriales</taxon>
        <taxon>Natrialbaceae</taxon>
        <taxon>Halostagnicola</taxon>
    </lineage>
</organism>
<dbReference type="AlphaFoldDB" id="A0A1I6UTR7"/>
<dbReference type="EMBL" id="FOZS01000006">
    <property type="protein sequence ID" value="SFT04858.1"/>
    <property type="molecule type" value="Genomic_DNA"/>
</dbReference>
<dbReference type="Proteomes" id="UP000199199">
    <property type="component" value="Unassembled WGS sequence"/>
</dbReference>
<keyword evidence="2" id="KW-1185">Reference proteome</keyword>
<sequence length="101" mass="11224">MVTDEQGLARYRFTPNLDLPETFTALGIEYLDVSPTRVIVIYTRAIINIEIADGRLDNARALDIEVLDHPPKAGGDNPTELITMVAKRMSTTADSDYQQIS</sequence>
<name>A0A1I6UTR7_9EURY</name>
<evidence type="ECO:0000313" key="2">
    <source>
        <dbReference type="Proteomes" id="UP000199199"/>
    </source>
</evidence>
<evidence type="ECO:0000313" key="1">
    <source>
        <dbReference type="EMBL" id="SFT04858.1"/>
    </source>
</evidence>
<gene>
    <name evidence="1" type="ORF">SAMN04488556_4096</name>
</gene>
<protein>
    <submittedName>
        <fullName evidence="1">Uncharacterized protein</fullName>
    </submittedName>
</protein>
<accession>A0A1I6UTR7</accession>
<proteinExistence type="predicted"/>